<evidence type="ECO:0000259" key="2">
    <source>
        <dbReference type="Pfam" id="PF07859"/>
    </source>
</evidence>
<sequence length="315" mass="33290">MAVDPELQAYIDTLTEVVFDDALDVPAERAREREEALEAPRLARLHSVEDRTVPGPEGAPGIPVRVYRPTPGEGLPAVLYLHGGGFVVGGLDTHDNAVRLLAEQAGALVVAVDYRMAPEHPFPAALEDCFAAYTWLRDEAGPLGADPARIAVAGDSAGGFLSLSTAFMAAERGVPGPVHLGLVYPGTGAASGEGFAGPGGDGADASGGMSADELGWYMRTFLGGFPLSELPHYVPPARARDLTVLPPAFILTAEHDPLKEDGTAFAKRLEQAGVPVEAWDAPGMVHSFLRWMHAVPAARRSAQPFYDAMRRALHG</sequence>
<dbReference type="GO" id="GO:0016787">
    <property type="term" value="F:hydrolase activity"/>
    <property type="evidence" value="ECO:0007669"/>
    <property type="project" value="UniProtKB-KW"/>
</dbReference>
<evidence type="ECO:0000313" key="3">
    <source>
        <dbReference type="EMBL" id="MDA2806340.1"/>
    </source>
</evidence>
<evidence type="ECO:0000256" key="1">
    <source>
        <dbReference type="ARBA" id="ARBA00022801"/>
    </source>
</evidence>
<keyword evidence="4" id="KW-1185">Reference proteome</keyword>
<reference evidence="3" key="1">
    <citation type="submission" date="2023-01" db="EMBL/GenBank/DDBJ databases">
        <title>Draft genome sequence of Nocardiopsis sp. LSu2-4 isolated from halophytes.</title>
        <authorList>
            <person name="Duangmal K."/>
            <person name="Chantavorakit T."/>
        </authorList>
    </citation>
    <scope>NUCLEOTIDE SEQUENCE</scope>
    <source>
        <strain evidence="3">LSu2-4</strain>
    </source>
</reference>
<dbReference type="Gene3D" id="3.40.50.1820">
    <property type="entry name" value="alpha/beta hydrolase"/>
    <property type="match status" value="1"/>
</dbReference>
<keyword evidence="1 3" id="KW-0378">Hydrolase</keyword>
<dbReference type="RefSeq" id="WP_270678983.1">
    <property type="nucleotide sequence ID" value="NZ_JAQFWP010000033.1"/>
</dbReference>
<name>A0ABT4TNT0_9ACTN</name>
<organism evidence="3 4">
    <name type="scientific">Nocardiopsis suaedae</name>
    <dbReference type="NCBI Taxonomy" id="3018444"/>
    <lineage>
        <taxon>Bacteria</taxon>
        <taxon>Bacillati</taxon>
        <taxon>Actinomycetota</taxon>
        <taxon>Actinomycetes</taxon>
        <taxon>Streptosporangiales</taxon>
        <taxon>Nocardiopsidaceae</taxon>
        <taxon>Nocardiopsis</taxon>
    </lineage>
</organism>
<dbReference type="InterPro" id="IPR050300">
    <property type="entry name" value="GDXG_lipolytic_enzyme"/>
</dbReference>
<evidence type="ECO:0000313" key="4">
    <source>
        <dbReference type="Proteomes" id="UP001165685"/>
    </source>
</evidence>
<dbReference type="PANTHER" id="PTHR48081">
    <property type="entry name" value="AB HYDROLASE SUPERFAMILY PROTEIN C4A8.06C"/>
    <property type="match status" value="1"/>
</dbReference>
<dbReference type="PANTHER" id="PTHR48081:SF8">
    <property type="entry name" value="ALPHA_BETA HYDROLASE FOLD-3 DOMAIN-CONTAINING PROTEIN-RELATED"/>
    <property type="match status" value="1"/>
</dbReference>
<comment type="caution">
    <text evidence="3">The sequence shown here is derived from an EMBL/GenBank/DDBJ whole genome shotgun (WGS) entry which is preliminary data.</text>
</comment>
<proteinExistence type="predicted"/>
<dbReference type="InterPro" id="IPR013094">
    <property type="entry name" value="AB_hydrolase_3"/>
</dbReference>
<gene>
    <name evidence="3" type="ORF">O4U47_17645</name>
</gene>
<dbReference type="SUPFAM" id="SSF53474">
    <property type="entry name" value="alpha/beta-Hydrolases"/>
    <property type="match status" value="1"/>
</dbReference>
<dbReference type="Pfam" id="PF07859">
    <property type="entry name" value="Abhydrolase_3"/>
    <property type="match status" value="1"/>
</dbReference>
<protein>
    <submittedName>
        <fullName evidence="3">Alpha/beta hydrolase</fullName>
    </submittedName>
</protein>
<dbReference type="EMBL" id="JAQFWP010000033">
    <property type="protein sequence ID" value="MDA2806340.1"/>
    <property type="molecule type" value="Genomic_DNA"/>
</dbReference>
<dbReference type="Proteomes" id="UP001165685">
    <property type="component" value="Unassembled WGS sequence"/>
</dbReference>
<feature type="domain" description="Alpha/beta hydrolase fold-3" evidence="2">
    <location>
        <begin position="78"/>
        <end position="289"/>
    </location>
</feature>
<accession>A0ABT4TNT0</accession>
<dbReference type="InterPro" id="IPR029058">
    <property type="entry name" value="AB_hydrolase_fold"/>
</dbReference>